<dbReference type="SUPFAM" id="SSF51735">
    <property type="entry name" value="NAD(P)-binding Rossmann-fold domains"/>
    <property type="match status" value="1"/>
</dbReference>
<keyword evidence="4" id="KW-1185">Reference proteome</keyword>
<dbReference type="CDD" id="cd05233">
    <property type="entry name" value="SDR_c"/>
    <property type="match status" value="1"/>
</dbReference>
<evidence type="ECO:0000256" key="1">
    <source>
        <dbReference type="ARBA" id="ARBA00006484"/>
    </source>
</evidence>
<dbReference type="InterPro" id="IPR036291">
    <property type="entry name" value="NAD(P)-bd_dom_sf"/>
</dbReference>
<dbReference type="Pfam" id="PF13561">
    <property type="entry name" value="adh_short_C2"/>
    <property type="match status" value="1"/>
</dbReference>
<comment type="caution">
    <text evidence="3">The sequence shown here is derived from an EMBL/GenBank/DDBJ whole genome shotgun (WGS) entry which is preliminary data.</text>
</comment>
<dbReference type="InterPro" id="IPR002347">
    <property type="entry name" value="SDR_fam"/>
</dbReference>
<dbReference type="EMBL" id="JAACJS010000002">
    <property type="protein sequence ID" value="NCI49028.1"/>
    <property type="molecule type" value="Genomic_DNA"/>
</dbReference>
<dbReference type="InterPro" id="IPR020904">
    <property type="entry name" value="Sc_DH/Rdtase_CS"/>
</dbReference>
<proteinExistence type="inferred from homology"/>
<accession>A0ABW9ZUX8</accession>
<protein>
    <submittedName>
        <fullName evidence="3">SDR family oxidoreductase</fullName>
    </submittedName>
</protein>
<evidence type="ECO:0000313" key="4">
    <source>
        <dbReference type="Proteomes" id="UP000753802"/>
    </source>
</evidence>
<keyword evidence="2" id="KW-0560">Oxidoreductase</keyword>
<dbReference type="PRINTS" id="PR00081">
    <property type="entry name" value="GDHRDH"/>
</dbReference>
<dbReference type="Gene3D" id="3.40.50.720">
    <property type="entry name" value="NAD(P)-binding Rossmann-like Domain"/>
    <property type="match status" value="1"/>
</dbReference>
<comment type="similarity">
    <text evidence="1">Belongs to the short-chain dehydrogenases/reductases (SDR) family.</text>
</comment>
<dbReference type="RefSeq" id="WP_161817328.1">
    <property type="nucleotide sequence ID" value="NZ_JAACJS010000002.1"/>
</dbReference>
<dbReference type="PROSITE" id="PS00061">
    <property type="entry name" value="ADH_SHORT"/>
    <property type="match status" value="1"/>
</dbReference>
<evidence type="ECO:0000313" key="3">
    <source>
        <dbReference type="EMBL" id="NCI49028.1"/>
    </source>
</evidence>
<dbReference type="PANTHER" id="PTHR43639:SF1">
    <property type="entry name" value="SHORT-CHAIN DEHYDROGENASE_REDUCTASE FAMILY PROTEIN"/>
    <property type="match status" value="1"/>
</dbReference>
<evidence type="ECO:0000256" key="2">
    <source>
        <dbReference type="ARBA" id="ARBA00023002"/>
    </source>
</evidence>
<name>A0ABW9ZUX8_9BACT</name>
<organism evidence="3 4">
    <name type="scientific">Sediminibacterium roseum</name>
    <dbReference type="NCBI Taxonomy" id="1978412"/>
    <lineage>
        <taxon>Bacteria</taxon>
        <taxon>Pseudomonadati</taxon>
        <taxon>Bacteroidota</taxon>
        <taxon>Chitinophagia</taxon>
        <taxon>Chitinophagales</taxon>
        <taxon>Chitinophagaceae</taxon>
        <taxon>Sediminibacterium</taxon>
    </lineage>
</organism>
<dbReference type="PANTHER" id="PTHR43639">
    <property type="entry name" value="OXIDOREDUCTASE, SHORT-CHAIN DEHYDROGENASE/REDUCTASE FAMILY (AFU_ORTHOLOGUE AFUA_5G02870)"/>
    <property type="match status" value="1"/>
</dbReference>
<gene>
    <name evidence="3" type="ORF">GWC95_03785</name>
</gene>
<sequence>MHTIVVTGGSKGLGATITKAFHAAGNRVAIVSRNDSGLAADLGDRARFFHADVSKPDQIKTAFSEIIKWSGSIDVLVNNAGYSGWQPLEKITEEFWDQMIDTNLKSILFTSQAAVAAMTRGGAIINISSLAGKRGSANNSVYCASKFGVNGITQSLAKELGGRGIRVNAVCPVYLRTPGLEEALQEKDSPTKGGDLTSYLDEFAKTQTALGVLPTEQQVADTCVFLASAAAGAITGQCINVDCGVLPQ</sequence>
<dbReference type="PRINTS" id="PR00080">
    <property type="entry name" value="SDRFAMILY"/>
</dbReference>
<reference evidence="3 4" key="1">
    <citation type="submission" date="2020-01" db="EMBL/GenBank/DDBJ databases">
        <title>Genome analysis.</title>
        <authorList>
            <person name="Wu S."/>
            <person name="Wang G."/>
        </authorList>
    </citation>
    <scope>NUCLEOTIDE SEQUENCE [LARGE SCALE GENOMIC DNA]</scope>
    <source>
        <strain evidence="3 4">SYL130</strain>
    </source>
</reference>
<dbReference type="Proteomes" id="UP000753802">
    <property type="component" value="Unassembled WGS sequence"/>
</dbReference>